<protein>
    <submittedName>
        <fullName evidence="8">Uncharacterized protein</fullName>
    </submittedName>
</protein>
<keyword evidence="3" id="KW-0678">Repressor</keyword>
<keyword evidence="9" id="KW-1185">Reference proteome</keyword>
<sequence>MDPAARGLNEHLDLQACTLEEYNASMAFVMEEDAIMNEDVFEHLKKITSFQYNRCLPGVSSRSDFAATRALNREALNILVERYEGYAWLCEITVEIIALLDEETSTYAESTGTNGLTNQILYQSLCEQLVANYSTQTMREYMDEKKDHGSWNPPQFYWQLMKAMDTVFFSKHPIIVSTLLKLYHEKPKDEFLACWYQDYIHNYGSTVESVPAGTLSNEELSKLTSNFSVFTLRMSEEIRKYLLKDERTEFDDLNPENICQLFCYAENAYFYSQALLHFIIRWRPDLSGCRRLSQLLCKNIMDPPSYWKDINKREKEYSAAQLNLLMTNLCKYQKLYKTFRSVSQTQRDGRLILNSQEVCELYEILQGIVDRFESYQALLYERSSSLKSSSSSPTYPLKTEGHPSTSNSASISSPWEEPTADKAWHKLVERRQTKALCYDGFSIPAPLPFFASKKQKIEENSPVKTMEMDIHPNSDEKEYFMEEEKDRLDEVSTLSKGEFFPYTEGMDASPE</sequence>
<evidence type="ECO:0000256" key="4">
    <source>
        <dbReference type="ARBA" id="ARBA00023015"/>
    </source>
</evidence>
<evidence type="ECO:0000256" key="3">
    <source>
        <dbReference type="ARBA" id="ARBA00022491"/>
    </source>
</evidence>
<reference evidence="8 9" key="1">
    <citation type="journal article" date="2020" name="bioRxiv">
        <title>Metabolic contributions of an alphaproteobacterial endosymbiont in the apicomplexan Cardiosporidium cionae.</title>
        <authorList>
            <person name="Hunter E.S."/>
            <person name="Paight C.J."/>
            <person name="Lane C.E."/>
        </authorList>
    </citation>
    <scope>NUCLEOTIDE SEQUENCE [LARGE SCALE GENOMIC DNA]</scope>
    <source>
        <strain evidence="8">ESH_2018</strain>
    </source>
</reference>
<evidence type="ECO:0000256" key="5">
    <source>
        <dbReference type="ARBA" id="ARBA00023163"/>
    </source>
</evidence>
<comment type="subcellular location">
    <subcellularLocation>
        <location evidence="1">Nucleus</location>
    </subcellularLocation>
</comment>
<dbReference type="Proteomes" id="UP000823046">
    <property type="component" value="Unassembled WGS sequence"/>
</dbReference>
<organism evidence="8 9">
    <name type="scientific">Cardiosporidium cionae</name>
    <dbReference type="NCBI Taxonomy" id="476202"/>
    <lineage>
        <taxon>Eukaryota</taxon>
        <taxon>Sar</taxon>
        <taxon>Alveolata</taxon>
        <taxon>Apicomplexa</taxon>
        <taxon>Aconoidasida</taxon>
        <taxon>Nephromycida</taxon>
        <taxon>Cardiosporidium</taxon>
    </lineage>
</organism>
<evidence type="ECO:0000256" key="2">
    <source>
        <dbReference type="ARBA" id="ARBA00005726"/>
    </source>
</evidence>
<keyword evidence="5" id="KW-0804">Transcription</keyword>
<evidence type="ECO:0000256" key="6">
    <source>
        <dbReference type="ARBA" id="ARBA00023242"/>
    </source>
</evidence>
<feature type="compositionally biased region" description="Low complexity" evidence="7">
    <location>
        <begin position="404"/>
        <end position="413"/>
    </location>
</feature>
<keyword evidence="6" id="KW-0539">Nucleus</keyword>
<dbReference type="PANTHER" id="PTHR12144:SF0">
    <property type="entry name" value="NEGATIVE ELONGATION FACTOR C_D"/>
    <property type="match status" value="1"/>
</dbReference>
<comment type="similarity">
    <text evidence="2">Belongs to the NELF-D family.</text>
</comment>
<evidence type="ECO:0000313" key="8">
    <source>
        <dbReference type="EMBL" id="KAF8819413.1"/>
    </source>
</evidence>
<keyword evidence="4" id="KW-0805">Transcription regulation</keyword>
<dbReference type="InterPro" id="IPR006942">
    <property type="entry name" value="TH1"/>
</dbReference>
<gene>
    <name evidence="8" type="ORF">IE077_001058</name>
</gene>
<dbReference type="PANTHER" id="PTHR12144">
    <property type="entry name" value="NEGATIVE ELONGATION FACTOR D"/>
    <property type="match status" value="1"/>
</dbReference>
<accession>A0ABQ7J621</accession>
<evidence type="ECO:0000256" key="1">
    <source>
        <dbReference type="ARBA" id="ARBA00004123"/>
    </source>
</evidence>
<evidence type="ECO:0000313" key="9">
    <source>
        <dbReference type="Proteomes" id="UP000823046"/>
    </source>
</evidence>
<name>A0ABQ7J621_9APIC</name>
<feature type="region of interest" description="Disordered" evidence="7">
    <location>
        <begin position="386"/>
        <end position="417"/>
    </location>
</feature>
<dbReference type="EMBL" id="JADAQX010000768">
    <property type="protein sequence ID" value="KAF8819413.1"/>
    <property type="molecule type" value="Genomic_DNA"/>
</dbReference>
<evidence type="ECO:0000256" key="7">
    <source>
        <dbReference type="SAM" id="MobiDB-lite"/>
    </source>
</evidence>
<proteinExistence type="inferred from homology"/>
<comment type="caution">
    <text evidence="8">The sequence shown here is derived from an EMBL/GenBank/DDBJ whole genome shotgun (WGS) entry which is preliminary data.</text>
</comment>